<reference evidence="2" key="1">
    <citation type="submission" date="2015-02" db="EMBL/GenBank/DDBJ databases">
        <title>Genome sequencing for Strongylocentrotus purpuratus.</title>
        <authorList>
            <person name="Murali S."/>
            <person name="Liu Y."/>
            <person name="Vee V."/>
            <person name="English A."/>
            <person name="Wang M."/>
            <person name="Skinner E."/>
            <person name="Han Y."/>
            <person name="Muzny D.M."/>
            <person name="Worley K.C."/>
            <person name="Gibbs R.A."/>
        </authorList>
    </citation>
    <scope>NUCLEOTIDE SEQUENCE</scope>
</reference>
<dbReference type="RefSeq" id="XP_030842437.1">
    <property type="nucleotide sequence ID" value="XM_030986577.1"/>
</dbReference>
<dbReference type="EnsemblMetazoa" id="XM_030986577">
    <property type="protein sequence ID" value="XP_030842437"/>
    <property type="gene ID" value="LOC105444091"/>
</dbReference>
<name>A0A7M7SZB2_STRPU</name>
<dbReference type="Gene3D" id="3.80.10.10">
    <property type="entry name" value="Ribonuclease Inhibitor"/>
    <property type="match status" value="1"/>
</dbReference>
<sequence>MPYLRSLGLRSVELSDEFYSTMASEASKSKIQTLSMWKVSITPCRLHSILSLPRLQSLSLTDMRPVDMDDGETLTRQVTSESVDELSVDVMDVTSLWNGGLHTSCPRVKTLKLEWSKKENVSPDTITMACSPFHYLTHLHIKGFLLSSTTLNDPVSFCKAVITSCPLLTKLSITSIDLYTKKAAEIIKRMKTHPHLTNIELERCCTDTDLDPLISEVNSEGKLTVTVKHGGFLRS</sequence>
<dbReference type="GeneID" id="105444091"/>
<organism evidence="1 2">
    <name type="scientific">Strongylocentrotus purpuratus</name>
    <name type="common">Purple sea urchin</name>
    <dbReference type="NCBI Taxonomy" id="7668"/>
    <lineage>
        <taxon>Eukaryota</taxon>
        <taxon>Metazoa</taxon>
        <taxon>Echinodermata</taxon>
        <taxon>Eleutherozoa</taxon>
        <taxon>Echinozoa</taxon>
        <taxon>Echinoidea</taxon>
        <taxon>Euechinoidea</taxon>
        <taxon>Echinacea</taxon>
        <taxon>Camarodonta</taxon>
        <taxon>Echinidea</taxon>
        <taxon>Strongylocentrotidae</taxon>
        <taxon>Strongylocentrotus</taxon>
    </lineage>
</organism>
<proteinExistence type="predicted"/>
<dbReference type="Proteomes" id="UP000007110">
    <property type="component" value="Unassembled WGS sequence"/>
</dbReference>
<dbReference type="AlphaFoldDB" id="A0A7M7SZB2"/>
<dbReference type="PANTHER" id="PTHR24407:SF14">
    <property type="entry name" value="SIR2-LIKE DOMAIN-CONTAINING PROTEIN"/>
    <property type="match status" value="1"/>
</dbReference>
<protein>
    <submittedName>
        <fullName evidence="1">Uncharacterized protein</fullName>
    </submittedName>
</protein>
<dbReference type="InParanoid" id="A0A7M7SZB2"/>
<evidence type="ECO:0000313" key="2">
    <source>
        <dbReference type="Proteomes" id="UP000007110"/>
    </source>
</evidence>
<accession>A0A7M7SZB2</accession>
<evidence type="ECO:0000313" key="1">
    <source>
        <dbReference type="EnsemblMetazoa" id="XP_030842437"/>
    </source>
</evidence>
<dbReference type="PANTHER" id="PTHR24407">
    <property type="entry name" value="PROTEIN KINASE DOMAIN-CONTAINING PROTEIN"/>
    <property type="match status" value="1"/>
</dbReference>
<dbReference type="KEGG" id="spu:105444091"/>
<dbReference type="SUPFAM" id="SSF52047">
    <property type="entry name" value="RNI-like"/>
    <property type="match status" value="1"/>
</dbReference>
<reference evidence="1" key="2">
    <citation type="submission" date="2021-01" db="UniProtKB">
        <authorList>
            <consortium name="EnsemblMetazoa"/>
        </authorList>
    </citation>
    <scope>IDENTIFICATION</scope>
</reference>
<dbReference type="InterPro" id="IPR032675">
    <property type="entry name" value="LRR_dom_sf"/>
</dbReference>
<keyword evidence="2" id="KW-1185">Reference proteome</keyword>